<dbReference type="Pfam" id="PF13359">
    <property type="entry name" value="DDE_Tnp_4"/>
    <property type="match status" value="1"/>
</dbReference>
<feature type="domain" description="DDE Tnp4" evidence="3">
    <location>
        <begin position="12"/>
        <end position="87"/>
    </location>
</feature>
<evidence type="ECO:0000256" key="1">
    <source>
        <dbReference type="ARBA" id="ARBA00001968"/>
    </source>
</evidence>
<protein>
    <recommendedName>
        <fullName evidence="3">DDE Tnp4 domain-containing protein</fullName>
    </recommendedName>
</protein>
<evidence type="ECO:0000259" key="3">
    <source>
        <dbReference type="Pfam" id="PF13359"/>
    </source>
</evidence>
<reference evidence="4" key="1">
    <citation type="submission" date="2021-02" db="EMBL/GenBank/DDBJ databases">
        <authorList>
            <person name="Nowell W R."/>
        </authorList>
    </citation>
    <scope>NUCLEOTIDE SEQUENCE</scope>
</reference>
<dbReference type="InterPro" id="IPR027806">
    <property type="entry name" value="HARBI1_dom"/>
</dbReference>
<name>A0A8S2GFJ1_9BILA</name>
<dbReference type="GO" id="GO:0046872">
    <property type="term" value="F:metal ion binding"/>
    <property type="evidence" value="ECO:0007669"/>
    <property type="project" value="UniProtKB-KW"/>
</dbReference>
<gene>
    <name evidence="4" type="ORF">OVA965_LOCUS45903</name>
    <name evidence="5" type="ORF">TMI583_LOCUS49887</name>
</gene>
<evidence type="ECO:0000313" key="4">
    <source>
        <dbReference type="EMBL" id="CAF1676349.1"/>
    </source>
</evidence>
<comment type="caution">
    <text evidence="4">The sequence shown here is derived from an EMBL/GenBank/DDBJ whole genome shotgun (WGS) entry which is preliminary data.</text>
</comment>
<dbReference type="Proteomes" id="UP000682733">
    <property type="component" value="Unassembled WGS sequence"/>
</dbReference>
<comment type="cofactor">
    <cofactor evidence="1">
        <name>a divalent metal cation</name>
        <dbReference type="ChEBI" id="CHEBI:60240"/>
    </cofactor>
</comment>
<keyword evidence="2" id="KW-0479">Metal-binding</keyword>
<dbReference type="Proteomes" id="UP000677228">
    <property type="component" value="Unassembled WGS sequence"/>
</dbReference>
<proteinExistence type="predicted"/>
<evidence type="ECO:0000256" key="2">
    <source>
        <dbReference type="ARBA" id="ARBA00022723"/>
    </source>
</evidence>
<dbReference type="EMBL" id="CAJOBA010113235">
    <property type="protein sequence ID" value="CAF4559919.1"/>
    <property type="molecule type" value="Genomic_DNA"/>
</dbReference>
<organism evidence="4 6">
    <name type="scientific">Didymodactylos carnosus</name>
    <dbReference type="NCBI Taxonomy" id="1234261"/>
    <lineage>
        <taxon>Eukaryota</taxon>
        <taxon>Metazoa</taxon>
        <taxon>Spiralia</taxon>
        <taxon>Gnathifera</taxon>
        <taxon>Rotifera</taxon>
        <taxon>Eurotatoria</taxon>
        <taxon>Bdelloidea</taxon>
        <taxon>Philodinida</taxon>
        <taxon>Philodinidae</taxon>
        <taxon>Didymodactylos</taxon>
    </lineage>
</organism>
<dbReference type="AlphaFoldDB" id="A0A8S2GFJ1"/>
<dbReference type="EMBL" id="CAJNOK010077222">
    <property type="protein sequence ID" value="CAF1676349.1"/>
    <property type="molecule type" value="Genomic_DNA"/>
</dbReference>
<accession>A0A8S2GFJ1</accession>
<evidence type="ECO:0000313" key="5">
    <source>
        <dbReference type="EMBL" id="CAF4559919.1"/>
    </source>
</evidence>
<sequence length="88" mass="10256">MLTNILCLVFRQKRFYSGKKKHHCIGTIYICTPDRKFIFYRSGYVGSFHDGKLFLLSRITERCKIPGGTWILGDRGFANRPPVLTPFR</sequence>
<evidence type="ECO:0000313" key="6">
    <source>
        <dbReference type="Proteomes" id="UP000677228"/>
    </source>
</evidence>